<dbReference type="PROSITE" id="PS00675">
    <property type="entry name" value="SIGMA54_INTERACT_1"/>
    <property type="match status" value="1"/>
</dbReference>
<dbReference type="InterPro" id="IPR009057">
    <property type="entry name" value="Homeodomain-like_sf"/>
</dbReference>
<dbReference type="PRINTS" id="PR01590">
    <property type="entry name" value="HTHFIS"/>
</dbReference>
<evidence type="ECO:0000259" key="10">
    <source>
        <dbReference type="PROSITE" id="PS50110"/>
    </source>
</evidence>
<sequence length="443" mass="49873">MKKLSVLIVEDEKNLAHLLERVLTKEGYELFLAYDGHEALEIIKVNKIDIVLTDIKMPKVEGMALLKQIKEMDMAIEVIVMTAFATIDTAINALKMGARDYIRKPFDIEEIVDAVHKTSLLVKNATFNSAEQSAFSETLVANSPKMKELIKMVKKVSGSVANIYIQGETGVGKELIAHAIHELSNRRECPFIKVNCSALPETLLESELFGYEKGAFTGAFARKLGRFELANGGTIFLDEIGDISPLIQLKLLRIIQQKELERLGGTQTISLDVRIITATNKNLETLVKEGAFREDLYYRLNVIPLTVPPLRERVEDIRDLIETFMSISSSLYQTKPKVIEQQALEALVQYSWPGNVRELENIIERILIISEGESIKLQDLPPKILKKNNVPTESLEAYKESVEAEVLKRTLEHCGGNITKAAEKLGISRRSLHRKINKYNLNT</sequence>
<dbReference type="PANTHER" id="PTHR32071">
    <property type="entry name" value="TRANSCRIPTIONAL REGULATORY PROTEIN"/>
    <property type="match status" value="1"/>
</dbReference>
<dbReference type="Pfam" id="PF00072">
    <property type="entry name" value="Response_reg"/>
    <property type="match status" value="1"/>
</dbReference>
<evidence type="ECO:0000313" key="12">
    <source>
        <dbReference type="Proteomes" id="UP000614200"/>
    </source>
</evidence>
<evidence type="ECO:0000313" key="11">
    <source>
        <dbReference type="EMBL" id="MBF4693054.1"/>
    </source>
</evidence>
<organism evidence="11 12">
    <name type="scientific">Fusibacter ferrireducens</name>
    <dbReference type="NCBI Taxonomy" id="2785058"/>
    <lineage>
        <taxon>Bacteria</taxon>
        <taxon>Bacillati</taxon>
        <taxon>Bacillota</taxon>
        <taxon>Clostridia</taxon>
        <taxon>Eubacteriales</taxon>
        <taxon>Eubacteriales Family XII. Incertae Sedis</taxon>
        <taxon>Fusibacter</taxon>
    </lineage>
</organism>
<comment type="function">
    <text evidence="7">May play the central regulatory role in sporulation. It may be an element of the effector pathway responsible for the activation of sporulation genes in response to nutritional stress. Spo0A may act in concert with spo0H (a sigma factor) to control the expression of some genes that are critical to the sporulation process.</text>
</comment>
<name>A0ABR9ZRI6_9FIRM</name>
<dbReference type="Proteomes" id="UP000614200">
    <property type="component" value="Unassembled WGS sequence"/>
</dbReference>
<evidence type="ECO:0000256" key="2">
    <source>
        <dbReference type="ARBA" id="ARBA00022741"/>
    </source>
</evidence>
<dbReference type="PANTHER" id="PTHR32071:SF119">
    <property type="entry name" value="SIGMA L-DEPENDENT TRANSCRIPTIONAL REGULATOR YPLP-RELATED"/>
    <property type="match status" value="1"/>
</dbReference>
<dbReference type="InterPro" id="IPR002197">
    <property type="entry name" value="HTH_Fis"/>
</dbReference>
<dbReference type="Gene3D" id="1.10.10.60">
    <property type="entry name" value="Homeodomain-like"/>
    <property type="match status" value="1"/>
</dbReference>
<evidence type="ECO:0000256" key="4">
    <source>
        <dbReference type="ARBA" id="ARBA00023015"/>
    </source>
</evidence>
<dbReference type="Gene3D" id="3.40.50.300">
    <property type="entry name" value="P-loop containing nucleotide triphosphate hydrolases"/>
    <property type="match status" value="1"/>
</dbReference>
<reference evidence="11 12" key="1">
    <citation type="submission" date="2020-11" db="EMBL/GenBank/DDBJ databases">
        <title>Fusibacter basophilias sp. nov.</title>
        <authorList>
            <person name="Qiu D."/>
        </authorList>
    </citation>
    <scope>NUCLEOTIDE SEQUENCE [LARGE SCALE GENOMIC DNA]</scope>
    <source>
        <strain evidence="11 12">Q10-2</strain>
    </source>
</reference>
<dbReference type="SUPFAM" id="SSF52172">
    <property type="entry name" value="CheY-like"/>
    <property type="match status" value="1"/>
</dbReference>
<dbReference type="Pfam" id="PF02954">
    <property type="entry name" value="HTH_8"/>
    <property type="match status" value="1"/>
</dbReference>
<dbReference type="Gene3D" id="1.10.8.60">
    <property type="match status" value="1"/>
</dbReference>
<dbReference type="SMART" id="SM00382">
    <property type="entry name" value="AAA"/>
    <property type="match status" value="1"/>
</dbReference>
<dbReference type="InterPro" id="IPR003593">
    <property type="entry name" value="AAA+_ATPase"/>
</dbReference>
<evidence type="ECO:0000256" key="1">
    <source>
        <dbReference type="ARBA" id="ARBA00018672"/>
    </source>
</evidence>
<keyword evidence="3" id="KW-0067">ATP-binding</keyword>
<dbReference type="InterPro" id="IPR002078">
    <property type="entry name" value="Sigma_54_int"/>
</dbReference>
<dbReference type="InterPro" id="IPR027417">
    <property type="entry name" value="P-loop_NTPase"/>
</dbReference>
<dbReference type="Pfam" id="PF25601">
    <property type="entry name" value="AAA_lid_14"/>
    <property type="match status" value="1"/>
</dbReference>
<accession>A0ABR9ZRI6</accession>
<keyword evidence="6" id="KW-0804">Transcription</keyword>
<dbReference type="SUPFAM" id="SSF46689">
    <property type="entry name" value="Homeodomain-like"/>
    <property type="match status" value="1"/>
</dbReference>
<dbReference type="InterPro" id="IPR025662">
    <property type="entry name" value="Sigma_54_int_dom_ATP-bd_1"/>
</dbReference>
<comment type="caution">
    <text evidence="11">The sequence shown here is derived from an EMBL/GenBank/DDBJ whole genome shotgun (WGS) entry which is preliminary data.</text>
</comment>
<evidence type="ECO:0000256" key="7">
    <source>
        <dbReference type="ARBA" id="ARBA00024867"/>
    </source>
</evidence>
<keyword evidence="2" id="KW-0547">Nucleotide-binding</keyword>
<dbReference type="EMBL" id="JADKNH010000004">
    <property type="protein sequence ID" value="MBF4693054.1"/>
    <property type="molecule type" value="Genomic_DNA"/>
</dbReference>
<protein>
    <recommendedName>
        <fullName evidence="1">Stage 0 sporulation protein A homolog</fullName>
    </recommendedName>
</protein>
<dbReference type="PROSITE" id="PS50110">
    <property type="entry name" value="RESPONSE_REGULATORY"/>
    <property type="match status" value="1"/>
</dbReference>
<keyword evidence="8" id="KW-0597">Phosphoprotein</keyword>
<keyword evidence="12" id="KW-1185">Reference proteome</keyword>
<dbReference type="InterPro" id="IPR025943">
    <property type="entry name" value="Sigma_54_int_dom_ATP-bd_2"/>
</dbReference>
<dbReference type="InterPro" id="IPR058031">
    <property type="entry name" value="AAA_lid_NorR"/>
</dbReference>
<dbReference type="PROSITE" id="PS00688">
    <property type="entry name" value="SIGMA54_INTERACT_3"/>
    <property type="match status" value="1"/>
</dbReference>
<dbReference type="Gene3D" id="3.40.50.2300">
    <property type="match status" value="1"/>
</dbReference>
<dbReference type="PROSITE" id="PS50045">
    <property type="entry name" value="SIGMA54_INTERACT_4"/>
    <property type="match status" value="1"/>
</dbReference>
<dbReference type="InterPro" id="IPR011006">
    <property type="entry name" value="CheY-like_superfamily"/>
</dbReference>
<keyword evidence="5" id="KW-0238">DNA-binding</keyword>
<dbReference type="Pfam" id="PF00158">
    <property type="entry name" value="Sigma54_activat"/>
    <property type="match status" value="1"/>
</dbReference>
<dbReference type="InterPro" id="IPR001789">
    <property type="entry name" value="Sig_transdc_resp-reg_receiver"/>
</dbReference>
<dbReference type="SUPFAM" id="SSF52540">
    <property type="entry name" value="P-loop containing nucleoside triphosphate hydrolases"/>
    <property type="match status" value="1"/>
</dbReference>
<feature type="modified residue" description="4-aspartylphosphate" evidence="8">
    <location>
        <position position="54"/>
    </location>
</feature>
<evidence type="ECO:0000256" key="3">
    <source>
        <dbReference type="ARBA" id="ARBA00022840"/>
    </source>
</evidence>
<evidence type="ECO:0000259" key="9">
    <source>
        <dbReference type="PROSITE" id="PS50045"/>
    </source>
</evidence>
<evidence type="ECO:0000256" key="8">
    <source>
        <dbReference type="PROSITE-ProRule" id="PRU00169"/>
    </source>
</evidence>
<dbReference type="SMART" id="SM00448">
    <property type="entry name" value="REC"/>
    <property type="match status" value="1"/>
</dbReference>
<keyword evidence="4" id="KW-0805">Transcription regulation</keyword>
<proteinExistence type="predicted"/>
<dbReference type="RefSeq" id="WP_194701286.1">
    <property type="nucleotide sequence ID" value="NZ_JADKNH010000004.1"/>
</dbReference>
<dbReference type="InterPro" id="IPR025944">
    <property type="entry name" value="Sigma_54_int_dom_CS"/>
</dbReference>
<gene>
    <name evidence="11" type="ORF">ISU02_07980</name>
</gene>
<feature type="domain" description="Response regulatory" evidence="10">
    <location>
        <begin position="5"/>
        <end position="119"/>
    </location>
</feature>
<feature type="domain" description="Sigma-54 factor interaction" evidence="9">
    <location>
        <begin position="139"/>
        <end position="368"/>
    </location>
</feature>
<evidence type="ECO:0000256" key="6">
    <source>
        <dbReference type="ARBA" id="ARBA00023163"/>
    </source>
</evidence>
<dbReference type="CDD" id="cd00009">
    <property type="entry name" value="AAA"/>
    <property type="match status" value="1"/>
</dbReference>
<evidence type="ECO:0000256" key="5">
    <source>
        <dbReference type="ARBA" id="ARBA00023125"/>
    </source>
</evidence>
<dbReference type="PROSITE" id="PS00676">
    <property type="entry name" value="SIGMA54_INTERACT_2"/>
    <property type="match status" value="1"/>
</dbReference>